<dbReference type="Proteomes" id="UP000735302">
    <property type="component" value="Unassembled WGS sequence"/>
</dbReference>
<accession>A0AAV3YMV1</accession>
<name>A0AAV3YMV1_9GAST</name>
<evidence type="ECO:0000313" key="2">
    <source>
        <dbReference type="Proteomes" id="UP000735302"/>
    </source>
</evidence>
<protein>
    <submittedName>
        <fullName evidence="1">Uncharacterized protein</fullName>
    </submittedName>
</protein>
<dbReference type="AlphaFoldDB" id="A0AAV3YMV1"/>
<reference evidence="1 2" key="1">
    <citation type="journal article" date="2021" name="Elife">
        <title>Chloroplast acquisition without the gene transfer in kleptoplastic sea slugs, Plakobranchus ocellatus.</title>
        <authorList>
            <person name="Maeda T."/>
            <person name="Takahashi S."/>
            <person name="Yoshida T."/>
            <person name="Shimamura S."/>
            <person name="Takaki Y."/>
            <person name="Nagai Y."/>
            <person name="Toyoda A."/>
            <person name="Suzuki Y."/>
            <person name="Arimoto A."/>
            <person name="Ishii H."/>
            <person name="Satoh N."/>
            <person name="Nishiyama T."/>
            <person name="Hasebe M."/>
            <person name="Maruyama T."/>
            <person name="Minagawa J."/>
            <person name="Obokata J."/>
            <person name="Shigenobu S."/>
        </authorList>
    </citation>
    <scope>NUCLEOTIDE SEQUENCE [LARGE SCALE GENOMIC DNA]</scope>
</reference>
<evidence type="ECO:0000313" key="1">
    <source>
        <dbReference type="EMBL" id="GFN83682.1"/>
    </source>
</evidence>
<gene>
    <name evidence="1" type="ORF">PoB_001018800</name>
</gene>
<dbReference type="EMBL" id="BLXT01001211">
    <property type="protein sequence ID" value="GFN83682.1"/>
    <property type="molecule type" value="Genomic_DNA"/>
</dbReference>
<comment type="caution">
    <text evidence="1">The sequence shown here is derived from an EMBL/GenBank/DDBJ whole genome shotgun (WGS) entry which is preliminary data.</text>
</comment>
<keyword evidence="2" id="KW-1185">Reference proteome</keyword>
<organism evidence="1 2">
    <name type="scientific">Plakobranchus ocellatus</name>
    <dbReference type="NCBI Taxonomy" id="259542"/>
    <lineage>
        <taxon>Eukaryota</taxon>
        <taxon>Metazoa</taxon>
        <taxon>Spiralia</taxon>
        <taxon>Lophotrochozoa</taxon>
        <taxon>Mollusca</taxon>
        <taxon>Gastropoda</taxon>
        <taxon>Heterobranchia</taxon>
        <taxon>Euthyneura</taxon>
        <taxon>Panpulmonata</taxon>
        <taxon>Sacoglossa</taxon>
        <taxon>Placobranchoidea</taxon>
        <taxon>Plakobranchidae</taxon>
        <taxon>Plakobranchus</taxon>
    </lineage>
</organism>
<sequence length="146" mass="16347">MGPGERMCSTMAARVVRGDQTWAGCRLRTASRQYMVTSLSPPVFVFYPHFLSCSIVPSTSPSAVLYFFLFPCGVWNRIDASYCACRKRRLKQSVVHELPLSGTWATSLSLHLALSSLPTSFPALSSRLLLLLLSFTSIHRSLRCWK</sequence>
<proteinExistence type="predicted"/>